<dbReference type="AlphaFoldDB" id="A0A2M7H4C8"/>
<dbReference type="Proteomes" id="UP000230292">
    <property type="component" value="Unassembled WGS sequence"/>
</dbReference>
<reference evidence="2 3" key="1">
    <citation type="submission" date="2017-09" db="EMBL/GenBank/DDBJ databases">
        <title>Depth-based differentiation of microbial function through sediment-hosted aquifers and enrichment of novel symbionts in the deep terrestrial subsurface.</title>
        <authorList>
            <person name="Probst A.J."/>
            <person name="Ladd B."/>
            <person name="Jarett J.K."/>
            <person name="Geller-Mcgrath D.E."/>
            <person name="Sieber C.M."/>
            <person name="Emerson J.B."/>
            <person name="Anantharaman K."/>
            <person name="Thomas B.C."/>
            <person name="Malmstrom R."/>
            <person name="Stieglmeier M."/>
            <person name="Klingl A."/>
            <person name="Woyke T."/>
            <person name="Ryan C.M."/>
            <person name="Banfield J.F."/>
        </authorList>
    </citation>
    <scope>NUCLEOTIDE SEQUENCE [LARGE SCALE GENOMIC DNA]</scope>
    <source>
        <strain evidence="2">CG15_BIG_FIL_POST_REV_8_21_14_020_45_12</strain>
    </source>
</reference>
<dbReference type="PROSITE" id="PS51411">
    <property type="entry name" value="PSP1_C"/>
    <property type="match status" value="1"/>
</dbReference>
<evidence type="ECO:0000313" key="3">
    <source>
        <dbReference type="Proteomes" id="UP000230292"/>
    </source>
</evidence>
<dbReference type="PANTHER" id="PTHR43830:SF3">
    <property type="entry name" value="PROTEIN PSP1"/>
    <property type="match status" value="1"/>
</dbReference>
<dbReference type="Pfam" id="PF04468">
    <property type="entry name" value="PSP1"/>
    <property type="match status" value="1"/>
</dbReference>
<protein>
    <submittedName>
        <fullName evidence="2">Stage 0 sporulation protein</fullName>
    </submittedName>
</protein>
<dbReference type="InterPro" id="IPR047767">
    <property type="entry name" value="PSP1-like"/>
</dbReference>
<sequence>MSNSVTVAEIQFHPWDRSYFFDPAEFEVKLGDRVIVETTIGQEIGKVIGFGKVAEHELEAPLQPILRLPTEADFTIMEERSVNKSKDLQQARDIVHNHHLAMKLIDVVYSYDDRRMTFAFTSQNRIDFRNAVKDLNVAFGRSVRLQQIGSRDVAAEMGGIGPCGRETCCSTWKKDLDSVSADLVPMQQLEYRGTDRLSGLCGRLKCCLAYESEGYRMCGAKMPEVGTFVKTKTYGAGEVISRNILTHVITIKNEQNQRIEIPMGCDRVGCSGCSAGGGCCSDDDDKTL</sequence>
<dbReference type="InterPro" id="IPR007557">
    <property type="entry name" value="PSP1_C"/>
</dbReference>
<comment type="caution">
    <text evidence="2">The sequence shown here is derived from an EMBL/GenBank/DDBJ whole genome shotgun (WGS) entry which is preliminary data.</text>
</comment>
<name>A0A2M7H4C8_9BACT</name>
<dbReference type="PANTHER" id="PTHR43830">
    <property type="entry name" value="PROTEIN PSP1"/>
    <property type="match status" value="1"/>
</dbReference>
<gene>
    <name evidence="2" type="ORF">COW24_01975</name>
</gene>
<feature type="domain" description="PSP1 C-terminal" evidence="1">
    <location>
        <begin position="63"/>
        <end position="148"/>
    </location>
</feature>
<dbReference type="GO" id="GO:0005737">
    <property type="term" value="C:cytoplasm"/>
    <property type="evidence" value="ECO:0007669"/>
    <property type="project" value="TreeGrafter"/>
</dbReference>
<organism evidence="2 3">
    <name type="scientific">Candidatus Kerfeldbacteria bacterium CG15_BIG_FIL_POST_REV_8_21_14_020_45_12</name>
    <dbReference type="NCBI Taxonomy" id="2014247"/>
    <lineage>
        <taxon>Bacteria</taxon>
        <taxon>Candidatus Kerfeldiibacteriota</taxon>
    </lineage>
</organism>
<dbReference type="NCBIfam" id="NF041131">
    <property type="entry name" value="RicT_YaaT_fam"/>
    <property type="match status" value="1"/>
</dbReference>
<evidence type="ECO:0000259" key="1">
    <source>
        <dbReference type="PROSITE" id="PS51411"/>
    </source>
</evidence>
<accession>A0A2M7H4C8</accession>
<dbReference type="EMBL" id="PFGC01000024">
    <property type="protein sequence ID" value="PIW37084.1"/>
    <property type="molecule type" value="Genomic_DNA"/>
</dbReference>
<evidence type="ECO:0000313" key="2">
    <source>
        <dbReference type="EMBL" id="PIW37084.1"/>
    </source>
</evidence>
<proteinExistence type="predicted"/>